<evidence type="ECO:0000259" key="4">
    <source>
        <dbReference type="PROSITE" id="PS51352"/>
    </source>
</evidence>
<feature type="chain" id="PRO_5027725295" evidence="3">
    <location>
        <begin position="22"/>
        <end position="203"/>
    </location>
</feature>
<dbReference type="AlphaFoldDB" id="A0A6S6U3J9"/>
<keyword evidence="1 3" id="KW-0732">Signal</keyword>
<dbReference type="Pfam" id="PF03190">
    <property type="entry name" value="Thioredox_DsbH"/>
    <property type="match status" value="1"/>
</dbReference>
<sequence>MKKILLGILTFSFFMAAYAFTAVPDVADKHVDGKNVKWMTWEEAAAASKAAEAAGETPKKIFVDIYTDWCGWCKKMDTETFEKSKISAYLNEHFYPVKFDAEQKESITFEGKTFKFVANGRRGYHELAAALLAGKMSYPTVVFLNKDFQLLQRIPGYLDIPTFDMIMHYLAEEHYTKTPWADFQKAYKSPQKMVAPTTNNTKN</sequence>
<dbReference type="Gene3D" id="3.40.30.10">
    <property type="entry name" value="Glutaredoxin"/>
    <property type="match status" value="1"/>
</dbReference>
<evidence type="ECO:0000256" key="3">
    <source>
        <dbReference type="SAM" id="SignalP"/>
    </source>
</evidence>
<protein>
    <submittedName>
        <fullName evidence="5">SoxW</fullName>
    </submittedName>
</protein>
<evidence type="ECO:0000256" key="2">
    <source>
        <dbReference type="ARBA" id="ARBA00023284"/>
    </source>
</evidence>
<evidence type="ECO:0000256" key="1">
    <source>
        <dbReference type="ARBA" id="ARBA00022729"/>
    </source>
</evidence>
<dbReference type="PROSITE" id="PS00194">
    <property type="entry name" value="THIOREDOXIN_1"/>
    <property type="match status" value="1"/>
</dbReference>
<feature type="domain" description="Thioredoxin" evidence="4">
    <location>
        <begin position="17"/>
        <end position="172"/>
    </location>
</feature>
<dbReference type="InterPro" id="IPR036249">
    <property type="entry name" value="Thioredoxin-like_sf"/>
</dbReference>
<keyword evidence="2" id="KW-0676">Redox-active center</keyword>
<dbReference type="PANTHER" id="PTHR15337">
    <property type="entry name" value="ANTERIOR GRADIENT PROTEIN-RELATED"/>
    <property type="match status" value="1"/>
</dbReference>
<evidence type="ECO:0000313" key="5">
    <source>
        <dbReference type="EMBL" id="CAA6829065.1"/>
    </source>
</evidence>
<dbReference type="PROSITE" id="PS51352">
    <property type="entry name" value="THIOREDOXIN_2"/>
    <property type="match status" value="1"/>
</dbReference>
<dbReference type="InterPro" id="IPR017937">
    <property type="entry name" value="Thioredoxin_CS"/>
</dbReference>
<dbReference type="PANTHER" id="PTHR15337:SF11">
    <property type="entry name" value="THIOREDOXIN DOMAIN-CONTAINING PROTEIN"/>
    <property type="match status" value="1"/>
</dbReference>
<dbReference type="InterPro" id="IPR004879">
    <property type="entry name" value="Ssp411-like_TRX"/>
</dbReference>
<dbReference type="EMBL" id="CACVAQ010000459">
    <property type="protein sequence ID" value="CAA6829065.1"/>
    <property type="molecule type" value="Genomic_DNA"/>
</dbReference>
<accession>A0A6S6U3J9</accession>
<gene>
    <name evidence="5" type="ORF">HELGO_WM57657</name>
</gene>
<dbReference type="InterPro" id="IPR013766">
    <property type="entry name" value="Thioredoxin_domain"/>
</dbReference>
<feature type="signal peptide" evidence="3">
    <location>
        <begin position="1"/>
        <end position="21"/>
    </location>
</feature>
<dbReference type="InterPro" id="IPR051099">
    <property type="entry name" value="AGR/TXD"/>
</dbReference>
<proteinExistence type="predicted"/>
<dbReference type="SUPFAM" id="SSF52833">
    <property type="entry name" value="Thioredoxin-like"/>
    <property type="match status" value="1"/>
</dbReference>
<organism evidence="5">
    <name type="scientific">uncultured Aureispira sp</name>
    <dbReference type="NCBI Taxonomy" id="1331704"/>
    <lineage>
        <taxon>Bacteria</taxon>
        <taxon>Pseudomonadati</taxon>
        <taxon>Bacteroidota</taxon>
        <taxon>Saprospiria</taxon>
        <taxon>Saprospirales</taxon>
        <taxon>Saprospiraceae</taxon>
        <taxon>Aureispira</taxon>
        <taxon>environmental samples</taxon>
    </lineage>
</organism>
<name>A0A6S6U3J9_9BACT</name>
<reference evidence="5" key="1">
    <citation type="submission" date="2020-01" db="EMBL/GenBank/DDBJ databases">
        <authorList>
            <person name="Meier V. D."/>
            <person name="Meier V D."/>
        </authorList>
    </citation>
    <scope>NUCLEOTIDE SEQUENCE</scope>
    <source>
        <strain evidence="5">HLG_WM_MAG_10</strain>
    </source>
</reference>